<feature type="transmembrane region" description="Helical" evidence="5">
    <location>
        <begin position="1106"/>
        <end position="1128"/>
    </location>
</feature>
<feature type="transmembrane region" description="Helical" evidence="5">
    <location>
        <begin position="521"/>
        <end position="537"/>
    </location>
</feature>
<feature type="transmembrane region" description="Helical" evidence="5">
    <location>
        <begin position="425"/>
        <end position="443"/>
    </location>
</feature>
<organism evidence="6 7">
    <name type="scientific">Candidatus Thermofonsia Clade 1 bacterium</name>
    <dbReference type="NCBI Taxonomy" id="2364210"/>
    <lineage>
        <taxon>Bacteria</taxon>
        <taxon>Bacillati</taxon>
        <taxon>Chloroflexota</taxon>
        <taxon>Candidatus Thermofontia</taxon>
        <taxon>Candidatus Thermofonsia Clade 1</taxon>
    </lineage>
</organism>
<accession>A0A2M8P2C4</accession>
<feature type="transmembrane region" description="Helical" evidence="5">
    <location>
        <begin position="929"/>
        <end position="948"/>
    </location>
</feature>
<feature type="transmembrane region" description="Helical" evidence="5">
    <location>
        <begin position="994"/>
        <end position="1016"/>
    </location>
</feature>
<feature type="transmembrane region" description="Helical" evidence="5">
    <location>
        <begin position="1181"/>
        <end position="1204"/>
    </location>
</feature>
<feature type="transmembrane region" description="Helical" evidence="5">
    <location>
        <begin position="360"/>
        <end position="377"/>
    </location>
</feature>
<evidence type="ECO:0000313" key="6">
    <source>
        <dbReference type="EMBL" id="PJF31676.1"/>
    </source>
</evidence>
<feature type="transmembrane region" description="Helical" evidence="5">
    <location>
        <begin position="1065"/>
        <end position="1086"/>
    </location>
</feature>
<evidence type="ECO:0000256" key="2">
    <source>
        <dbReference type="ARBA" id="ARBA00022692"/>
    </source>
</evidence>
<name>A0A2M8P2C4_9CHLR</name>
<dbReference type="Proteomes" id="UP000228921">
    <property type="component" value="Unassembled WGS sequence"/>
</dbReference>
<evidence type="ECO:0000256" key="1">
    <source>
        <dbReference type="ARBA" id="ARBA00004141"/>
    </source>
</evidence>
<keyword evidence="2 5" id="KW-0812">Transmembrane</keyword>
<feature type="transmembrane region" description="Helical" evidence="5">
    <location>
        <begin position="1216"/>
        <end position="1236"/>
    </location>
</feature>
<feature type="transmembrane region" description="Helical" evidence="5">
    <location>
        <begin position="259"/>
        <end position="281"/>
    </location>
</feature>
<feature type="transmembrane region" description="Helical" evidence="5">
    <location>
        <begin position="549"/>
        <end position="569"/>
    </location>
</feature>
<feature type="transmembrane region" description="Helical" evidence="5">
    <location>
        <begin position="1022"/>
        <end position="1044"/>
    </location>
</feature>
<keyword evidence="4 5" id="KW-0472">Membrane</keyword>
<dbReference type="GO" id="GO:0016020">
    <property type="term" value="C:membrane"/>
    <property type="evidence" value="ECO:0007669"/>
    <property type="project" value="UniProtKB-SubCell"/>
</dbReference>
<evidence type="ECO:0000256" key="3">
    <source>
        <dbReference type="ARBA" id="ARBA00022989"/>
    </source>
</evidence>
<dbReference type="InterPro" id="IPR052556">
    <property type="entry name" value="PolySynth_Transporter"/>
</dbReference>
<feature type="transmembrane region" description="Helical" evidence="5">
    <location>
        <begin position="197"/>
        <end position="219"/>
    </location>
</feature>
<feature type="transmembrane region" description="Helical" evidence="5">
    <location>
        <begin position="812"/>
        <end position="837"/>
    </location>
</feature>
<sequence>MSPRRADLLNGLLLFVLPLILFWEVTLGGRTLLPADNLYQYQPYAAYRAQVGAPEVPHNALLSDLVLQNWQWKHFIRTSLANGELPLWNPYLFAGVPFLAAGQHSALYPFSLIYYILPLESAYGWFTVIQLWLAGILMYAFLRGIGLGRFAALIGGIAYQLNSFFIASAVFPMIIAAAIWLPFLLLMCEALLLRRTLFGKAAQPVWIVLGGLGLGMSVLAGHVEFFYYSLLVMAFWCALRLLILWLDQRESLQTLIGRGMALIGMVALGIGLGAVQFMPFYELVNTSFREGRASFEQILSYGLPPRHALAFLMPNIYGSPAQHSYFDLFTGQLTELRWQRADGALITNTFMEGGKNYVEGASYAGVLTLILALIGALSRNQRAEAPYRLLLLLISLFSILFAFGTPLYALLYYGLPGISQLHSPFRWIFLLMFCLAALAAYGAQALHEAHTQPTSRLFRAARLLGYGLIGAGAALLIVLIGARIAYGQVRPLIQSLYDNLAGANLAYPSSEVFFSIKAREIFLFALLLIGSGIVVRVSRCPIYLQRIPIWQIVAVALLSTDLIGASYGFNPAADPKWLNFEPPAITWLRAQSPQEWRLTTYQAPNANATLNANMAWRFGLQDIRGYDSIITRQYVAYMQQIAPQSQLLYNRIAPIYPDTAEALNSPYLDLLSVRYVLSEAPLDLERFPDYRLAYQDESVYIYENTRALPRAFILSEPSDNPPTLAQIVPARLERATHNEVLVRARADQADSALILTDSYAEGWRAYIRPANAPEDAEQATSIELVYGNFRRVSLPEGEWLVRFRYSPPSFQIGAFASFLSGTIALFLLMIWAWRAFYREGQGEVSGVRRFAKNSLAPIALNLFNRLIDMAFAFIMLRLLGPAAAGAYYYAVVIFGWFDILTNFGLNTLLTREVARNLGAAGSYLLNSSLLRLGLAAAGVPLLIGFLAVRSALEPTLDSTTIIAIILLYIGLVPNSISTGLTALLYAYQKAEIPSAVATITVILKSAAGVAVLLAGFGVIGLAAVSIALNFVTLALLTVSVRAAMRETPTEVATERVSLRRDLLRGMLVSSFPLMLNHLLATVFFKIDVVILEPLQGDAIVGQYSTAYKWLDALGVIPALFTMALLPIMARQAQEDREGLRRNYDFAVKLLVSLAVPIAVITTFSAYFLINLLGGARYLPNGAIALQIMVWFMPIGWINSLTNYVLVALDQQARMKWAFLAGVSFNIITNLLFVPIYGFQAAAVTTILSEIVLLVAFYRLLRQALGKVNWVSLLWRPWVAGACMTGVLAALWSVLPLVAVLVAGAVYSGILWLLRPFTSWEMSRLALLLPQPLQRVWLRSG</sequence>
<feature type="transmembrane region" description="Helical" evidence="5">
    <location>
        <begin position="1149"/>
        <end position="1169"/>
    </location>
</feature>
<gene>
    <name evidence="6" type="ORF">CUN51_01685</name>
</gene>
<evidence type="ECO:0000313" key="7">
    <source>
        <dbReference type="Proteomes" id="UP000228921"/>
    </source>
</evidence>
<feature type="transmembrane region" description="Helical" evidence="5">
    <location>
        <begin position="123"/>
        <end position="142"/>
    </location>
</feature>
<reference evidence="6 7" key="1">
    <citation type="submission" date="2017-11" db="EMBL/GenBank/DDBJ databases">
        <title>Evolution of Phototrophy in the Chloroflexi Phylum Driven by Horizontal Gene Transfer.</title>
        <authorList>
            <person name="Ward L.M."/>
            <person name="Hemp J."/>
            <person name="Shih P.M."/>
            <person name="Mcglynn S.E."/>
            <person name="Fischer W."/>
        </authorList>
    </citation>
    <scope>NUCLEOTIDE SEQUENCE [LARGE SCALE GENOMIC DNA]</scope>
    <source>
        <strain evidence="6">CP2_2F</strain>
    </source>
</reference>
<comment type="caution">
    <text evidence="6">The sequence shown here is derived from an EMBL/GenBank/DDBJ whole genome shotgun (WGS) entry which is preliminary data.</text>
</comment>
<dbReference type="InterPro" id="IPR002797">
    <property type="entry name" value="Polysacc_synth"/>
</dbReference>
<feature type="transmembrane region" description="Helical" evidence="5">
    <location>
        <begin position="1296"/>
        <end position="1313"/>
    </location>
</feature>
<feature type="transmembrane region" description="Helical" evidence="5">
    <location>
        <begin position="886"/>
        <end position="909"/>
    </location>
</feature>
<evidence type="ECO:0000256" key="5">
    <source>
        <dbReference type="SAM" id="Phobius"/>
    </source>
</evidence>
<dbReference type="EMBL" id="PGTK01000002">
    <property type="protein sequence ID" value="PJF31676.1"/>
    <property type="molecule type" value="Genomic_DNA"/>
</dbReference>
<feature type="transmembrane region" description="Helical" evidence="5">
    <location>
        <begin position="91"/>
        <end position="116"/>
    </location>
</feature>
<keyword evidence="3 5" id="KW-1133">Transmembrane helix</keyword>
<dbReference type="PANTHER" id="PTHR43424">
    <property type="entry name" value="LOCUS PUTATIVE PROTEIN 1-RELATED"/>
    <property type="match status" value="1"/>
</dbReference>
<feature type="transmembrane region" description="Helical" evidence="5">
    <location>
        <begin position="1272"/>
        <end position="1290"/>
    </location>
</feature>
<evidence type="ECO:0000256" key="4">
    <source>
        <dbReference type="ARBA" id="ARBA00023136"/>
    </source>
</evidence>
<feature type="transmembrane region" description="Helical" evidence="5">
    <location>
        <begin position="463"/>
        <end position="486"/>
    </location>
</feature>
<feature type="transmembrane region" description="Helical" evidence="5">
    <location>
        <begin position="960"/>
        <end position="987"/>
    </location>
</feature>
<dbReference type="PANTHER" id="PTHR43424:SF1">
    <property type="entry name" value="LOCUS PUTATIVE PROTEIN 1-RELATED"/>
    <property type="match status" value="1"/>
</dbReference>
<dbReference type="CDD" id="cd13128">
    <property type="entry name" value="MATE_Wzx_like"/>
    <property type="match status" value="1"/>
</dbReference>
<feature type="transmembrane region" description="Helical" evidence="5">
    <location>
        <begin position="858"/>
        <end position="880"/>
    </location>
</feature>
<comment type="subcellular location">
    <subcellularLocation>
        <location evidence="1">Membrane</location>
        <topology evidence="1">Multi-pass membrane protein</topology>
    </subcellularLocation>
</comment>
<feature type="transmembrane region" description="Helical" evidence="5">
    <location>
        <begin position="225"/>
        <end position="247"/>
    </location>
</feature>
<dbReference type="Pfam" id="PF01943">
    <property type="entry name" value="Polysacc_synt"/>
    <property type="match status" value="1"/>
</dbReference>
<feature type="transmembrane region" description="Helical" evidence="5">
    <location>
        <begin position="389"/>
        <end position="413"/>
    </location>
</feature>
<feature type="transmembrane region" description="Helical" evidence="5">
    <location>
        <begin position="1242"/>
        <end position="1260"/>
    </location>
</feature>
<feature type="transmembrane region" description="Helical" evidence="5">
    <location>
        <begin position="162"/>
        <end position="185"/>
    </location>
</feature>
<protein>
    <submittedName>
        <fullName evidence="6">Uncharacterized protein</fullName>
    </submittedName>
</protein>
<proteinExistence type="predicted"/>